<evidence type="ECO:0000313" key="1">
    <source>
        <dbReference type="EMBL" id="MBW83535.1"/>
    </source>
</evidence>
<dbReference type="EMBL" id="GGEC01003052">
    <property type="protein sequence ID" value="MBW83535.1"/>
    <property type="molecule type" value="Transcribed_RNA"/>
</dbReference>
<reference evidence="1" key="1">
    <citation type="submission" date="2018-02" db="EMBL/GenBank/DDBJ databases">
        <title>Rhizophora mucronata_Transcriptome.</title>
        <authorList>
            <person name="Meera S.P."/>
            <person name="Sreeshan A."/>
            <person name="Augustine A."/>
        </authorList>
    </citation>
    <scope>NUCLEOTIDE SEQUENCE</scope>
    <source>
        <tissue evidence="1">Leaf</tissue>
    </source>
</reference>
<proteinExistence type="predicted"/>
<sequence length="18" mass="2109">MGCHCSHKQTIPSLYYIQ</sequence>
<protein>
    <submittedName>
        <fullName evidence="1">Uncharacterized protein</fullName>
    </submittedName>
</protein>
<organism evidence="1">
    <name type="scientific">Rhizophora mucronata</name>
    <name type="common">Asiatic mangrove</name>
    <dbReference type="NCBI Taxonomy" id="61149"/>
    <lineage>
        <taxon>Eukaryota</taxon>
        <taxon>Viridiplantae</taxon>
        <taxon>Streptophyta</taxon>
        <taxon>Embryophyta</taxon>
        <taxon>Tracheophyta</taxon>
        <taxon>Spermatophyta</taxon>
        <taxon>Magnoliopsida</taxon>
        <taxon>eudicotyledons</taxon>
        <taxon>Gunneridae</taxon>
        <taxon>Pentapetalae</taxon>
        <taxon>rosids</taxon>
        <taxon>fabids</taxon>
        <taxon>Malpighiales</taxon>
        <taxon>Rhizophoraceae</taxon>
        <taxon>Rhizophora</taxon>
    </lineage>
</organism>
<accession>A0A2P2IQN5</accession>
<dbReference type="AlphaFoldDB" id="A0A2P2IQN5"/>
<name>A0A2P2IQN5_RHIMU</name>